<keyword evidence="10 17" id="KW-0472">Membrane</keyword>
<evidence type="ECO:0000313" key="20">
    <source>
        <dbReference type="EMBL" id="CAG7721491.1"/>
    </source>
</evidence>
<evidence type="ECO:0000256" key="10">
    <source>
        <dbReference type="ARBA" id="ARBA00023136"/>
    </source>
</evidence>
<evidence type="ECO:0000256" key="3">
    <source>
        <dbReference type="ARBA" id="ARBA00022543"/>
    </source>
</evidence>
<evidence type="ECO:0000256" key="1">
    <source>
        <dbReference type="ARBA" id="ARBA00004141"/>
    </source>
</evidence>
<dbReference type="PROSITE" id="PS00237">
    <property type="entry name" value="G_PROTEIN_RECEP_F1_1"/>
    <property type="match status" value="1"/>
</dbReference>
<sequence length="581" mass="65359">MITHLIFLLVLLTVIARIHLTLCNVISGIVDPGVNQSGVSGEGFGTAQSLYFKSNGLAESSSDGDLESSETDFPTTHPESPQEDPENVYFIVPRDDLENNHSVLVPLQNTSIVNKSSFALLMEKYPIQQWKSFGLFDETYLAKINTFWLHFEPASTQSHLIMGVLYIVIMTVGCSGNLLVIVMFMRFSSLRTPANYLILNLALSDFVMLVKMPVFIINSFYEGPVLGEIGCQVYGFLGGLTGLGSIVTIAAISIDRYFVIVHPMSPHMKTTRTRALLMICAVWLYSLFFSSLPLLGVNEYVSEGYLTSCSFDYLKPDFKSRLFIFIFFLAAWLLPLSFILFSYIGIFRVVVQAENTDFFNGGTSRESFKYNKGENFRKEVRIAMLTTIIVGMWVTAWTPYAIVALLGIFGQKHVITPFISTLPSLFCKASSCVNPFIYAINHPRFQKELRKDLRRLLNFITMNLFTRYTPNSLAVDATVIDDTVFFNRVRRATDAPQNNFSSFNITVHTHRPDPPPRNSSPDNTGFVNETPLQANELLKSSRRLTFNLTPSIIRTCSESNISSEKADEKKHLSCKSLNLNE</sequence>
<dbReference type="FunFam" id="1.20.1070.10:FF:000044">
    <property type="entry name" value="Opsin, ultraviolet-sensitive"/>
    <property type="match status" value="1"/>
</dbReference>
<evidence type="ECO:0000256" key="13">
    <source>
        <dbReference type="ARBA" id="ARBA00023180"/>
    </source>
</evidence>
<keyword evidence="8" id="KW-0157">Chromophore</keyword>
<feature type="transmembrane region" description="Helical" evidence="17">
    <location>
        <begin position="322"/>
        <end position="346"/>
    </location>
</feature>
<evidence type="ECO:0000256" key="7">
    <source>
        <dbReference type="ARBA" id="ARBA00022989"/>
    </source>
</evidence>
<dbReference type="OrthoDB" id="10015560at2759"/>
<feature type="signal peptide" evidence="18">
    <location>
        <begin position="1"/>
        <end position="23"/>
    </location>
</feature>
<dbReference type="InterPro" id="IPR017452">
    <property type="entry name" value="GPCR_Rhodpsn_7TM"/>
</dbReference>
<dbReference type="InterPro" id="IPR000276">
    <property type="entry name" value="GPCR_Rhodpsn"/>
</dbReference>
<comment type="similarity">
    <text evidence="2">Belongs to the G-protein coupled receptor 1 family.</text>
</comment>
<comment type="subcellular location">
    <subcellularLocation>
        <location evidence="1">Membrane</location>
        <topology evidence="1">Multi-pass membrane protein</topology>
    </subcellularLocation>
</comment>
<evidence type="ECO:0000256" key="5">
    <source>
        <dbReference type="ARBA" id="ARBA00022692"/>
    </source>
</evidence>
<dbReference type="GO" id="GO:0009881">
    <property type="term" value="F:photoreceptor activity"/>
    <property type="evidence" value="ECO:0007669"/>
    <property type="project" value="UniProtKB-KW"/>
</dbReference>
<evidence type="ECO:0000256" key="18">
    <source>
        <dbReference type="SAM" id="SignalP"/>
    </source>
</evidence>
<evidence type="ECO:0000256" key="16">
    <source>
        <dbReference type="SAM" id="MobiDB-lite"/>
    </source>
</evidence>
<evidence type="ECO:0000256" key="17">
    <source>
        <dbReference type="SAM" id="Phobius"/>
    </source>
</evidence>
<dbReference type="Pfam" id="PF00001">
    <property type="entry name" value="7tm_1"/>
    <property type="match status" value="1"/>
</dbReference>
<dbReference type="GO" id="GO:0007602">
    <property type="term" value="P:phototransduction"/>
    <property type="evidence" value="ECO:0007669"/>
    <property type="project" value="UniProtKB-KW"/>
</dbReference>
<evidence type="ECO:0000256" key="15">
    <source>
        <dbReference type="ARBA" id="ARBA00023305"/>
    </source>
</evidence>
<feature type="transmembrane region" description="Helical" evidence="17">
    <location>
        <begin position="233"/>
        <end position="254"/>
    </location>
</feature>
<organism evidence="20 21">
    <name type="scientific">Allacma fusca</name>
    <dbReference type="NCBI Taxonomy" id="39272"/>
    <lineage>
        <taxon>Eukaryota</taxon>
        <taxon>Metazoa</taxon>
        <taxon>Ecdysozoa</taxon>
        <taxon>Arthropoda</taxon>
        <taxon>Hexapoda</taxon>
        <taxon>Collembola</taxon>
        <taxon>Symphypleona</taxon>
        <taxon>Sminthuridae</taxon>
        <taxon>Allacma</taxon>
    </lineage>
</organism>
<dbReference type="GO" id="GO:0004930">
    <property type="term" value="F:G protein-coupled receptor activity"/>
    <property type="evidence" value="ECO:0007669"/>
    <property type="project" value="UniProtKB-KW"/>
</dbReference>
<feature type="domain" description="G-protein coupled receptors family 1 profile" evidence="19">
    <location>
        <begin position="176"/>
        <end position="438"/>
    </location>
</feature>
<proteinExistence type="inferred from homology"/>
<keyword evidence="5 17" id="KW-0812">Transmembrane</keyword>
<evidence type="ECO:0000313" key="21">
    <source>
        <dbReference type="Proteomes" id="UP000708208"/>
    </source>
</evidence>
<feature type="chain" id="PRO_5035173698" description="G-protein coupled receptors family 1 profile domain-containing protein" evidence="18">
    <location>
        <begin position="24"/>
        <end position="581"/>
    </location>
</feature>
<dbReference type="PROSITE" id="PS50262">
    <property type="entry name" value="G_PROTEIN_RECEP_F1_2"/>
    <property type="match status" value="1"/>
</dbReference>
<evidence type="ECO:0000256" key="9">
    <source>
        <dbReference type="ARBA" id="ARBA00023040"/>
    </source>
</evidence>
<keyword evidence="12" id="KW-0675">Receptor</keyword>
<protein>
    <recommendedName>
        <fullName evidence="19">G-protein coupled receptors family 1 profile domain-containing protein</fullName>
    </recommendedName>
</protein>
<feature type="region of interest" description="Disordered" evidence="16">
    <location>
        <begin position="58"/>
        <end position="85"/>
    </location>
</feature>
<keyword evidence="11" id="KW-1015">Disulfide bond</keyword>
<dbReference type="SMART" id="SM01381">
    <property type="entry name" value="7TM_GPCR_Srsx"/>
    <property type="match status" value="1"/>
</dbReference>
<evidence type="ECO:0000256" key="4">
    <source>
        <dbReference type="ARBA" id="ARBA00022606"/>
    </source>
</evidence>
<evidence type="ECO:0000259" key="19">
    <source>
        <dbReference type="PROSITE" id="PS50262"/>
    </source>
</evidence>
<keyword evidence="6" id="KW-0681">Retinal protein</keyword>
<feature type="transmembrane region" description="Helical" evidence="17">
    <location>
        <begin position="160"/>
        <end position="185"/>
    </location>
</feature>
<dbReference type="InterPro" id="IPR050125">
    <property type="entry name" value="GPCR_opsins"/>
</dbReference>
<evidence type="ECO:0000256" key="11">
    <source>
        <dbReference type="ARBA" id="ARBA00023157"/>
    </source>
</evidence>
<keyword evidence="4" id="KW-0716">Sensory transduction</keyword>
<evidence type="ECO:0000256" key="8">
    <source>
        <dbReference type="ARBA" id="ARBA00022991"/>
    </source>
</evidence>
<evidence type="ECO:0000256" key="14">
    <source>
        <dbReference type="ARBA" id="ARBA00023224"/>
    </source>
</evidence>
<dbReference type="EMBL" id="CAJVCH010080040">
    <property type="protein sequence ID" value="CAG7721491.1"/>
    <property type="molecule type" value="Genomic_DNA"/>
</dbReference>
<dbReference type="PROSITE" id="PS00238">
    <property type="entry name" value="OPSIN"/>
    <property type="match status" value="1"/>
</dbReference>
<feature type="transmembrane region" description="Helical" evidence="17">
    <location>
        <begin position="382"/>
        <end position="409"/>
    </location>
</feature>
<reference evidence="20" key="1">
    <citation type="submission" date="2021-06" db="EMBL/GenBank/DDBJ databases">
        <authorList>
            <person name="Hodson N. C."/>
            <person name="Mongue J. A."/>
            <person name="Jaron S. K."/>
        </authorList>
    </citation>
    <scope>NUCLEOTIDE SEQUENCE</scope>
</reference>
<dbReference type="GO" id="GO:0007601">
    <property type="term" value="P:visual perception"/>
    <property type="evidence" value="ECO:0007669"/>
    <property type="project" value="UniProtKB-KW"/>
</dbReference>
<feature type="region of interest" description="Disordered" evidence="16">
    <location>
        <begin position="504"/>
        <end position="528"/>
    </location>
</feature>
<keyword evidence="3" id="KW-0600">Photoreceptor protein</keyword>
<dbReference type="GO" id="GO:0016020">
    <property type="term" value="C:membrane"/>
    <property type="evidence" value="ECO:0007669"/>
    <property type="project" value="UniProtKB-SubCell"/>
</dbReference>
<comment type="caution">
    <text evidence="20">The sequence shown here is derived from an EMBL/GenBank/DDBJ whole genome shotgun (WGS) entry which is preliminary data.</text>
</comment>
<name>A0A8J2JJK3_9HEXA</name>
<keyword evidence="18" id="KW-0732">Signal</keyword>
<evidence type="ECO:0000256" key="12">
    <source>
        <dbReference type="ARBA" id="ARBA00023170"/>
    </source>
</evidence>
<keyword evidence="7 17" id="KW-1133">Transmembrane helix</keyword>
<evidence type="ECO:0000256" key="2">
    <source>
        <dbReference type="ARBA" id="ARBA00010663"/>
    </source>
</evidence>
<feature type="transmembrane region" description="Helical" evidence="17">
    <location>
        <begin position="275"/>
        <end position="296"/>
    </location>
</feature>
<keyword evidence="21" id="KW-1185">Reference proteome</keyword>
<dbReference type="SUPFAM" id="SSF81321">
    <property type="entry name" value="Family A G protein-coupled receptor-like"/>
    <property type="match status" value="1"/>
</dbReference>
<keyword evidence="15" id="KW-0844">Vision</keyword>
<dbReference type="AlphaFoldDB" id="A0A8J2JJK3"/>
<dbReference type="Proteomes" id="UP000708208">
    <property type="component" value="Unassembled WGS sequence"/>
</dbReference>
<gene>
    <name evidence="20" type="ORF">AFUS01_LOCUS10704</name>
</gene>
<keyword evidence="14" id="KW-0807">Transducer</keyword>
<dbReference type="PANTHER" id="PTHR24240">
    <property type="entry name" value="OPSIN"/>
    <property type="match status" value="1"/>
</dbReference>
<accession>A0A8J2JJK3</accession>
<keyword evidence="9" id="KW-0297">G-protein coupled receptor</keyword>
<keyword evidence="13" id="KW-0325">Glycoprotein</keyword>
<feature type="transmembrane region" description="Helical" evidence="17">
    <location>
        <begin position="197"/>
        <end position="221"/>
    </location>
</feature>
<dbReference type="InterPro" id="IPR027430">
    <property type="entry name" value="Retinal_BS"/>
</dbReference>
<evidence type="ECO:0000256" key="6">
    <source>
        <dbReference type="ARBA" id="ARBA00022925"/>
    </source>
</evidence>